<evidence type="ECO:0000313" key="4">
    <source>
        <dbReference type="EMBL" id="KAK4501736.1"/>
    </source>
</evidence>
<dbReference type="Proteomes" id="UP001305779">
    <property type="component" value="Unassembled WGS sequence"/>
</dbReference>
<evidence type="ECO:0000313" key="5">
    <source>
        <dbReference type="Proteomes" id="UP001305779"/>
    </source>
</evidence>
<dbReference type="EMBL" id="JAXOVC010000005">
    <property type="protein sequence ID" value="KAK4501736.1"/>
    <property type="molecule type" value="Genomic_DNA"/>
</dbReference>
<evidence type="ECO:0000259" key="3">
    <source>
        <dbReference type="Pfam" id="PF05368"/>
    </source>
</evidence>
<protein>
    <recommendedName>
        <fullName evidence="3">NmrA-like domain-containing protein</fullName>
    </recommendedName>
</protein>
<reference evidence="4 5" key="1">
    <citation type="journal article" date="2023" name="G3 (Bethesda)">
        <title>A chromosome-level genome assembly of Zasmidium syzygii isolated from banana leaves.</title>
        <authorList>
            <person name="van Westerhoven A.C."/>
            <person name="Mehrabi R."/>
            <person name="Talebi R."/>
            <person name="Steentjes M.B.F."/>
            <person name="Corcolon B."/>
            <person name="Chong P.A."/>
            <person name="Kema G.H.J."/>
            <person name="Seidl M.F."/>
        </authorList>
    </citation>
    <scope>NUCLEOTIDE SEQUENCE [LARGE SCALE GENOMIC DNA]</scope>
    <source>
        <strain evidence="4 5">P124</strain>
    </source>
</reference>
<dbReference type="PANTHER" id="PTHR47706:SF11">
    <property type="entry name" value="ISOFLAVONE REDUCTASE FAMILY PROTEIN (AFU_ORTHOLOGUE AFUA_1G12510)"/>
    <property type="match status" value="1"/>
</dbReference>
<dbReference type="Gene3D" id="3.40.50.720">
    <property type="entry name" value="NAD(P)-binding Rossmann-like Domain"/>
    <property type="match status" value="1"/>
</dbReference>
<dbReference type="InterPro" id="IPR051609">
    <property type="entry name" value="NmrA/Isoflavone_reductase-like"/>
</dbReference>
<proteinExistence type="predicted"/>
<dbReference type="Gene3D" id="3.90.25.10">
    <property type="entry name" value="UDP-galactose 4-epimerase, domain 1"/>
    <property type="match status" value="1"/>
</dbReference>
<keyword evidence="5" id="KW-1185">Reference proteome</keyword>
<feature type="domain" description="NmrA-like" evidence="3">
    <location>
        <begin position="4"/>
        <end position="154"/>
    </location>
</feature>
<comment type="caution">
    <text evidence="4">The sequence shown here is derived from an EMBL/GenBank/DDBJ whole genome shotgun (WGS) entry which is preliminary data.</text>
</comment>
<dbReference type="PANTHER" id="PTHR47706">
    <property type="entry name" value="NMRA-LIKE FAMILY PROTEIN"/>
    <property type="match status" value="1"/>
</dbReference>
<evidence type="ECO:0000256" key="2">
    <source>
        <dbReference type="ARBA" id="ARBA00023002"/>
    </source>
</evidence>
<dbReference type="InterPro" id="IPR036291">
    <property type="entry name" value="NAD(P)-bd_dom_sf"/>
</dbReference>
<keyword evidence="2" id="KW-0560">Oxidoreductase</keyword>
<dbReference type="SUPFAM" id="SSF51735">
    <property type="entry name" value="NAD(P)-binding Rossmann-fold domains"/>
    <property type="match status" value="1"/>
</dbReference>
<accession>A0ABR0EJM0</accession>
<dbReference type="Pfam" id="PF05368">
    <property type="entry name" value="NmrA"/>
    <property type="match status" value="1"/>
</dbReference>
<name>A0ABR0EJM0_ZASCE</name>
<dbReference type="InterPro" id="IPR008030">
    <property type="entry name" value="NmrA-like"/>
</dbReference>
<evidence type="ECO:0000256" key="1">
    <source>
        <dbReference type="ARBA" id="ARBA00022857"/>
    </source>
</evidence>
<keyword evidence="1" id="KW-0521">NADP</keyword>
<sequence>MSNTQSVLLVGAGGVWGRPLLDQFIKQKSSFKRIAILARDENHAEKFSDAKSQGVEIVLGSFLDSASYKGFDVVMSLVGNALLRLQPAMIQAASAGGVTHFYPGEWNSDIDQPEIANMRYFRDEQATRAQCHATAQENPNFKYTIFITGIFTEWTLMFGWDHEKKSAVVYGDPKKRIGSTSIPDIARYTVDSLLIPFKADDNAFPNRRTLRVQGGSKPYGELVADLEAARGIKYTVEYRDPAEALQLQEKARQGGDEAGEMFWSIRTLPASGYGVADGVEKGKLDNRLFNFTPETQTETLMRFWGGQK</sequence>
<gene>
    <name evidence="4" type="ORF">PRZ48_007545</name>
</gene>
<organism evidence="4 5">
    <name type="scientific">Zasmidium cellare</name>
    <name type="common">Wine cellar mold</name>
    <name type="synonym">Racodium cellare</name>
    <dbReference type="NCBI Taxonomy" id="395010"/>
    <lineage>
        <taxon>Eukaryota</taxon>
        <taxon>Fungi</taxon>
        <taxon>Dikarya</taxon>
        <taxon>Ascomycota</taxon>
        <taxon>Pezizomycotina</taxon>
        <taxon>Dothideomycetes</taxon>
        <taxon>Dothideomycetidae</taxon>
        <taxon>Mycosphaerellales</taxon>
        <taxon>Mycosphaerellaceae</taxon>
        <taxon>Zasmidium</taxon>
    </lineage>
</organism>